<dbReference type="InterPro" id="IPR029069">
    <property type="entry name" value="HotDog_dom_sf"/>
</dbReference>
<dbReference type="GO" id="GO:0009062">
    <property type="term" value="P:fatty acid catabolic process"/>
    <property type="evidence" value="ECO:0007669"/>
    <property type="project" value="TreeGrafter"/>
</dbReference>
<name>A0A3N2E1M3_9GAMM</name>
<evidence type="ECO:0000256" key="3">
    <source>
        <dbReference type="PROSITE-ProRule" id="PRU01106"/>
    </source>
</evidence>
<evidence type="ECO:0000313" key="6">
    <source>
        <dbReference type="Proteomes" id="UP000275394"/>
    </source>
</evidence>
<dbReference type="InterPro" id="IPR006683">
    <property type="entry name" value="Thioestr_dom"/>
</dbReference>
<proteinExistence type="inferred from homology"/>
<dbReference type="InterPro" id="IPR033120">
    <property type="entry name" value="HOTDOG_ACOT"/>
</dbReference>
<dbReference type="PANTHER" id="PTHR11049:SF31">
    <property type="entry name" value="HOTDOG ACOT-TYPE DOMAIN-CONTAINING PROTEIN"/>
    <property type="match status" value="1"/>
</dbReference>
<accession>A0A3N2E1M3</accession>
<comment type="caution">
    <text evidence="5">The sequence shown here is derived from an EMBL/GenBank/DDBJ whole genome shotgun (WGS) entry which is preliminary data.</text>
</comment>
<dbReference type="SUPFAM" id="SSF54637">
    <property type="entry name" value="Thioesterase/thiol ester dehydrase-isomerase"/>
    <property type="match status" value="1"/>
</dbReference>
<protein>
    <submittedName>
        <fullName evidence="5">Acyl-CoA hydrolase</fullName>
    </submittedName>
</protein>
<keyword evidence="2 3" id="KW-0378">Hydrolase</keyword>
<keyword evidence="6" id="KW-1185">Reference proteome</keyword>
<comment type="similarity">
    <text evidence="1">Belongs to the acyl coenzyme A hydrolase family.</text>
</comment>
<dbReference type="Pfam" id="PF03061">
    <property type="entry name" value="4HBT"/>
    <property type="match status" value="1"/>
</dbReference>
<evidence type="ECO:0000259" key="4">
    <source>
        <dbReference type="PROSITE" id="PS51770"/>
    </source>
</evidence>
<organism evidence="5 6">
    <name type="scientific">Sinobacterium caligoides</name>
    <dbReference type="NCBI Taxonomy" id="933926"/>
    <lineage>
        <taxon>Bacteria</taxon>
        <taxon>Pseudomonadati</taxon>
        <taxon>Pseudomonadota</taxon>
        <taxon>Gammaproteobacteria</taxon>
        <taxon>Cellvibrionales</taxon>
        <taxon>Spongiibacteraceae</taxon>
        <taxon>Sinobacterium</taxon>
    </lineage>
</organism>
<dbReference type="CDD" id="cd03442">
    <property type="entry name" value="BFIT_BACH"/>
    <property type="match status" value="1"/>
</dbReference>
<dbReference type="Gene3D" id="3.10.129.10">
    <property type="entry name" value="Hotdog Thioesterase"/>
    <property type="match status" value="1"/>
</dbReference>
<reference evidence="5 6" key="1">
    <citation type="submission" date="2018-11" db="EMBL/GenBank/DDBJ databases">
        <title>Genomic Encyclopedia of Type Strains, Phase IV (KMG-IV): sequencing the most valuable type-strain genomes for metagenomic binning, comparative biology and taxonomic classification.</title>
        <authorList>
            <person name="Goeker M."/>
        </authorList>
    </citation>
    <scope>NUCLEOTIDE SEQUENCE [LARGE SCALE GENOMIC DNA]</scope>
    <source>
        <strain evidence="5 6">DSM 100316</strain>
    </source>
</reference>
<dbReference type="PANTHER" id="PTHR11049">
    <property type="entry name" value="ACYL COENZYME A THIOESTER HYDROLASE"/>
    <property type="match status" value="1"/>
</dbReference>
<dbReference type="GO" id="GO:0005829">
    <property type="term" value="C:cytosol"/>
    <property type="evidence" value="ECO:0007669"/>
    <property type="project" value="TreeGrafter"/>
</dbReference>
<feature type="domain" description="HotDog ACOT-type" evidence="4">
    <location>
        <begin position="7"/>
        <end position="117"/>
    </location>
</feature>
<evidence type="ECO:0000256" key="2">
    <source>
        <dbReference type="ARBA" id="ARBA00022801"/>
    </source>
</evidence>
<sequence length="128" mass="13949">MIESTMSEPLFRTRKIISYPDLNAAGKLFGGTALAWIDEESAIFASCVLGNSHLVTVHMSEINFKSPGELGEIVEIGTKLVKVGKTSITVSCQIRHKATKQDIITVDKVVFVSIDDKGNPLEHGYQGE</sequence>
<dbReference type="AlphaFoldDB" id="A0A3N2E1M3"/>
<dbReference type="PROSITE" id="PS51770">
    <property type="entry name" value="HOTDOG_ACOT"/>
    <property type="match status" value="1"/>
</dbReference>
<dbReference type="EMBL" id="RKHR01000003">
    <property type="protein sequence ID" value="ROS05465.1"/>
    <property type="molecule type" value="Genomic_DNA"/>
</dbReference>
<evidence type="ECO:0000256" key="1">
    <source>
        <dbReference type="ARBA" id="ARBA00010458"/>
    </source>
</evidence>
<dbReference type="GO" id="GO:0006637">
    <property type="term" value="P:acyl-CoA metabolic process"/>
    <property type="evidence" value="ECO:0007669"/>
    <property type="project" value="TreeGrafter"/>
</dbReference>
<dbReference type="Proteomes" id="UP000275394">
    <property type="component" value="Unassembled WGS sequence"/>
</dbReference>
<dbReference type="InterPro" id="IPR040170">
    <property type="entry name" value="Cytosol_ACT"/>
</dbReference>
<gene>
    <name evidence="5" type="ORF">EDC56_0995</name>
</gene>
<dbReference type="GO" id="GO:0052816">
    <property type="term" value="F:long-chain fatty acyl-CoA hydrolase activity"/>
    <property type="evidence" value="ECO:0007669"/>
    <property type="project" value="TreeGrafter"/>
</dbReference>
<evidence type="ECO:0000313" key="5">
    <source>
        <dbReference type="EMBL" id="ROS05465.1"/>
    </source>
</evidence>